<gene>
    <name evidence="5" type="ORF">ACFSRY_00265</name>
</gene>
<dbReference type="PANTHER" id="PTHR43037">
    <property type="entry name" value="UNNAMED PRODUCT-RELATED"/>
    <property type="match status" value="1"/>
</dbReference>
<proteinExistence type="predicted"/>
<dbReference type="InterPro" id="IPR003140">
    <property type="entry name" value="PLipase/COase/thioEstase"/>
</dbReference>
<keyword evidence="1" id="KW-0732">Signal</keyword>
<evidence type="ECO:0000256" key="2">
    <source>
        <dbReference type="ARBA" id="ARBA00022801"/>
    </source>
</evidence>
<name>A0ABW5IF83_9BACT</name>
<dbReference type="InterPro" id="IPR050955">
    <property type="entry name" value="Plant_Biomass_Hydrol_Est"/>
</dbReference>
<feature type="region of interest" description="Disordered" evidence="3">
    <location>
        <begin position="32"/>
        <end position="53"/>
    </location>
</feature>
<dbReference type="PANTHER" id="PTHR43037:SF5">
    <property type="entry name" value="FERULOYL ESTERASE"/>
    <property type="match status" value="1"/>
</dbReference>
<feature type="domain" description="Phospholipase/carboxylesterase/thioesterase" evidence="4">
    <location>
        <begin position="138"/>
        <end position="246"/>
    </location>
</feature>
<evidence type="ECO:0000256" key="1">
    <source>
        <dbReference type="ARBA" id="ARBA00022729"/>
    </source>
</evidence>
<reference evidence="6" key="1">
    <citation type="journal article" date="2019" name="Int. J. Syst. Evol. Microbiol.">
        <title>The Global Catalogue of Microorganisms (GCM) 10K type strain sequencing project: providing services to taxonomists for standard genome sequencing and annotation.</title>
        <authorList>
            <consortium name="The Broad Institute Genomics Platform"/>
            <consortium name="The Broad Institute Genome Sequencing Center for Infectious Disease"/>
            <person name="Wu L."/>
            <person name="Ma J."/>
        </authorList>
    </citation>
    <scope>NUCLEOTIDE SEQUENCE [LARGE SCALE GENOMIC DNA]</scope>
    <source>
        <strain evidence="6">KCTC 42498</strain>
    </source>
</reference>
<accession>A0ABW5IF83</accession>
<dbReference type="GO" id="GO:0016787">
    <property type="term" value="F:hydrolase activity"/>
    <property type="evidence" value="ECO:0007669"/>
    <property type="project" value="UniProtKB-KW"/>
</dbReference>
<keyword evidence="2 5" id="KW-0378">Hydrolase</keyword>
<dbReference type="RefSeq" id="WP_377502066.1">
    <property type="nucleotide sequence ID" value="NZ_JBHULU010000001.1"/>
</dbReference>
<dbReference type="EMBL" id="JBHULU010000001">
    <property type="protein sequence ID" value="MFD2512281.1"/>
    <property type="molecule type" value="Genomic_DNA"/>
</dbReference>
<dbReference type="Proteomes" id="UP001597544">
    <property type="component" value="Unassembled WGS sequence"/>
</dbReference>
<evidence type="ECO:0000259" key="4">
    <source>
        <dbReference type="Pfam" id="PF02230"/>
    </source>
</evidence>
<evidence type="ECO:0000313" key="6">
    <source>
        <dbReference type="Proteomes" id="UP001597544"/>
    </source>
</evidence>
<evidence type="ECO:0000256" key="3">
    <source>
        <dbReference type="SAM" id="MobiDB-lite"/>
    </source>
</evidence>
<dbReference type="InterPro" id="IPR029058">
    <property type="entry name" value="AB_hydrolase_fold"/>
</dbReference>
<sequence length="259" mass="28611">MALLIRTFYSRPEFLRIEQVGKRIRDRMTVARDKDKTGRLTAKQSSKTTKREVATGVRPLRLDDQENGYLYVPVNYNRLTSAALAVMFHGAGATAEQGLSLIRRYADDNNILIMAPASHAQSWDIIVDHNFGIDVSLLDQALAHVFEEFVIDSKHIGIGGFSDGASYALSLGLTNGDLFTHIIAFSPGFAYTVEKRGIPAVFMSHGIDDPVLPIDPCGRRIAPLLREQGLALEFKEFKGGHEIPDDISASAVHWFLKAA</sequence>
<dbReference type="Gene3D" id="3.40.50.1820">
    <property type="entry name" value="alpha/beta hydrolase"/>
    <property type="match status" value="1"/>
</dbReference>
<dbReference type="Pfam" id="PF02230">
    <property type="entry name" value="Abhydrolase_2"/>
    <property type="match status" value="1"/>
</dbReference>
<evidence type="ECO:0000313" key="5">
    <source>
        <dbReference type="EMBL" id="MFD2512281.1"/>
    </source>
</evidence>
<organism evidence="5 6">
    <name type="scientific">Pontibacter locisalis</name>
    <dbReference type="NCBI Taxonomy" id="1719035"/>
    <lineage>
        <taxon>Bacteria</taxon>
        <taxon>Pseudomonadati</taxon>
        <taxon>Bacteroidota</taxon>
        <taxon>Cytophagia</taxon>
        <taxon>Cytophagales</taxon>
        <taxon>Hymenobacteraceae</taxon>
        <taxon>Pontibacter</taxon>
    </lineage>
</organism>
<dbReference type="SUPFAM" id="SSF53474">
    <property type="entry name" value="alpha/beta-Hydrolases"/>
    <property type="match status" value="1"/>
</dbReference>
<protein>
    <submittedName>
        <fullName evidence="5">Alpha/beta hydrolase</fullName>
    </submittedName>
</protein>
<keyword evidence="6" id="KW-1185">Reference proteome</keyword>
<comment type="caution">
    <text evidence="5">The sequence shown here is derived from an EMBL/GenBank/DDBJ whole genome shotgun (WGS) entry which is preliminary data.</text>
</comment>